<dbReference type="EMBL" id="JBHSWW010000241">
    <property type="protein sequence ID" value="MFC6754338.1"/>
    <property type="molecule type" value="Genomic_DNA"/>
</dbReference>
<organism evidence="2 3">
    <name type="scientific">Halorubrum tibetense</name>
    <dbReference type="NCBI Taxonomy" id="175631"/>
    <lineage>
        <taxon>Archaea</taxon>
        <taxon>Methanobacteriati</taxon>
        <taxon>Methanobacteriota</taxon>
        <taxon>Stenosarchaea group</taxon>
        <taxon>Halobacteria</taxon>
        <taxon>Halobacteriales</taxon>
        <taxon>Haloferacaceae</taxon>
        <taxon>Halorubrum</taxon>
    </lineage>
</organism>
<accession>A0ABD5SGC0</accession>
<evidence type="ECO:0000313" key="3">
    <source>
        <dbReference type="Proteomes" id="UP001596442"/>
    </source>
</evidence>
<keyword evidence="3" id="KW-1185">Reference proteome</keyword>
<evidence type="ECO:0000313" key="2">
    <source>
        <dbReference type="EMBL" id="MFC6754338.1"/>
    </source>
</evidence>
<dbReference type="RefSeq" id="WP_379782755.1">
    <property type="nucleotide sequence ID" value="NZ_JBHSWW010000241.1"/>
</dbReference>
<gene>
    <name evidence="2" type="ORF">ACFQEU_12830</name>
</gene>
<comment type="caution">
    <text evidence="2">The sequence shown here is derived from an EMBL/GenBank/DDBJ whole genome shotgun (WGS) entry which is preliminary data.</text>
</comment>
<reference evidence="2 3" key="1">
    <citation type="journal article" date="2019" name="Int. J. Syst. Evol. Microbiol.">
        <title>The Global Catalogue of Microorganisms (GCM) 10K type strain sequencing project: providing services to taxonomists for standard genome sequencing and annotation.</title>
        <authorList>
            <consortium name="The Broad Institute Genomics Platform"/>
            <consortium name="The Broad Institute Genome Sequencing Center for Infectious Disease"/>
            <person name="Wu L."/>
            <person name="Ma J."/>
        </authorList>
    </citation>
    <scope>NUCLEOTIDE SEQUENCE [LARGE SCALE GENOMIC DNA]</scope>
    <source>
        <strain evidence="2 3">CGMCC 1.3239</strain>
    </source>
</reference>
<name>A0ABD5SGC0_9EURY</name>
<dbReference type="AlphaFoldDB" id="A0ABD5SGC0"/>
<keyword evidence="1" id="KW-0472">Membrane</keyword>
<feature type="transmembrane region" description="Helical" evidence="1">
    <location>
        <begin position="12"/>
        <end position="31"/>
    </location>
</feature>
<dbReference type="Proteomes" id="UP001596442">
    <property type="component" value="Unassembled WGS sequence"/>
</dbReference>
<feature type="transmembrane region" description="Helical" evidence="1">
    <location>
        <begin position="37"/>
        <end position="55"/>
    </location>
</feature>
<proteinExistence type="predicted"/>
<keyword evidence="1" id="KW-1133">Transmembrane helix</keyword>
<keyword evidence="1" id="KW-0812">Transmembrane</keyword>
<sequence>MLPNRWKTAAGILIVGFVFVSSIPISYLRYGSVGLESISIIATSVLTLGLVVLYYEQHSVLKAQQEPHLEITEFDMFNELQSIDVRISNFGGGPATSLKLVIEFYDLDGTGPLDTASGLLRRIETDSSVMDHVTLSSSVRPSEVGIEFEITSESVIPMGSTSTSYSQRSLGRIIRNNLDERDVLYGKVKIEYESVFSEGVYEADFSLKFTKSDGELKYETFSYLPWNDEYAKSSLGG</sequence>
<evidence type="ECO:0000256" key="1">
    <source>
        <dbReference type="SAM" id="Phobius"/>
    </source>
</evidence>
<protein>
    <submittedName>
        <fullName evidence="2">Uncharacterized protein</fullName>
    </submittedName>
</protein>